<evidence type="ECO:0000313" key="5">
    <source>
        <dbReference type="EMBL" id="BDZ57915.1"/>
    </source>
</evidence>
<dbReference type="InterPro" id="IPR009057">
    <property type="entry name" value="Homeodomain-like_sf"/>
</dbReference>
<keyword evidence="1" id="KW-0805">Transcription regulation</keyword>
<dbReference type="PANTHER" id="PTHR46796:SF15">
    <property type="entry name" value="BLL1074 PROTEIN"/>
    <property type="match status" value="1"/>
</dbReference>
<dbReference type="SUPFAM" id="SSF46689">
    <property type="entry name" value="Homeodomain-like"/>
    <property type="match status" value="1"/>
</dbReference>
<dbReference type="InterPro" id="IPR018060">
    <property type="entry name" value="HTH_AraC"/>
</dbReference>
<dbReference type="Pfam" id="PF12833">
    <property type="entry name" value="HTH_18"/>
    <property type="match status" value="1"/>
</dbReference>
<dbReference type="EMBL" id="AP027735">
    <property type="protein sequence ID" value="BDZ57915.1"/>
    <property type="molecule type" value="Genomic_DNA"/>
</dbReference>
<gene>
    <name evidence="5" type="ORF">GCM10025872_15720</name>
</gene>
<keyword evidence="2" id="KW-0238">DNA-binding</keyword>
<proteinExistence type="predicted"/>
<evidence type="ECO:0000256" key="1">
    <source>
        <dbReference type="ARBA" id="ARBA00023015"/>
    </source>
</evidence>
<name>A0ABM8HAG3_9MICO</name>
<accession>A0ABM8HAG3</accession>
<dbReference type="RefSeq" id="WP_170206793.1">
    <property type="nucleotide sequence ID" value="NZ_AP027735.1"/>
</dbReference>
<evidence type="ECO:0000259" key="4">
    <source>
        <dbReference type="PROSITE" id="PS01124"/>
    </source>
</evidence>
<evidence type="ECO:0000256" key="2">
    <source>
        <dbReference type="ARBA" id="ARBA00023125"/>
    </source>
</evidence>
<dbReference type="Proteomes" id="UP001321421">
    <property type="component" value="Chromosome"/>
</dbReference>
<feature type="domain" description="HTH araC/xylS-type" evidence="4">
    <location>
        <begin position="178"/>
        <end position="260"/>
    </location>
</feature>
<dbReference type="InterPro" id="IPR050204">
    <property type="entry name" value="AraC_XylS_family_regulators"/>
</dbReference>
<dbReference type="Gene3D" id="1.10.10.60">
    <property type="entry name" value="Homeodomain-like"/>
    <property type="match status" value="1"/>
</dbReference>
<keyword evidence="6" id="KW-1185">Reference proteome</keyword>
<dbReference type="PROSITE" id="PS01124">
    <property type="entry name" value="HTH_ARAC_FAMILY_2"/>
    <property type="match status" value="1"/>
</dbReference>
<dbReference type="SMART" id="SM00342">
    <property type="entry name" value="HTH_ARAC"/>
    <property type="match status" value="1"/>
</dbReference>
<keyword evidence="3" id="KW-0804">Transcription</keyword>
<dbReference type="PANTHER" id="PTHR46796">
    <property type="entry name" value="HTH-TYPE TRANSCRIPTIONAL ACTIVATOR RHAS-RELATED"/>
    <property type="match status" value="1"/>
</dbReference>
<reference evidence="6" key="1">
    <citation type="journal article" date="2019" name="Int. J. Syst. Evol. Microbiol.">
        <title>The Global Catalogue of Microorganisms (GCM) 10K type strain sequencing project: providing services to taxonomists for standard genome sequencing and annotation.</title>
        <authorList>
            <consortium name="The Broad Institute Genomics Platform"/>
            <consortium name="The Broad Institute Genome Sequencing Center for Infectious Disease"/>
            <person name="Wu L."/>
            <person name="Ma J."/>
        </authorList>
    </citation>
    <scope>NUCLEOTIDE SEQUENCE [LARGE SCALE GENOMIC DNA]</scope>
    <source>
        <strain evidence="6">NBRC 110608</strain>
    </source>
</reference>
<evidence type="ECO:0000256" key="3">
    <source>
        <dbReference type="ARBA" id="ARBA00023163"/>
    </source>
</evidence>
<organism evidence="5 6">
    <name type="scientific">Barrientosiimonas endolithica</name>
    <dbReference type="NCBI Taxonomy" id="1535208"/>
    <lineage>
        <taxon>Bacteria</taxon>
        <taxon>Bacillati</taxon>
        <taxon>Actinomycetota</taxon>
        <taxon>Actinomycetes</taxon>
        <taxon>Micrococcales</taxon>
        <taxon>Dermacoccaceae</taxon>
        <taxon>Barrientosiimonas</taxon>
    </lineage>
</organism>
<protein>
    <recommendedName>
        <fullName evidence="4">HTH araC/xylS-type domain-containing protein</fullName>
    </recommendedName>
</protein>
<evidence type="ECO:0000313" key="6">
    <source>
        <dbReference type="Proteomes" id="UP001321421"/>
    </source>
</evidence>
<sequence>MEAVHVPHPALRPYVASWVGFRAALDPRAVHHGLPSPTLTVVLALDEPLDVGWLDRGERERYWTCVAGLHTGPALVRTHGWQHGIQLALTPLGARALLGAPAAALAATMTEHAELPVGLPQCLLENLAAQRDWRRRHLLLERHLLSVLARRHDDPAHDVRPEVARAWWLIASSGGRARVADVAEQVGWGRRRLLEQFRAEVGVGPKEAGRIVRFDRSRRLLDAGIPLAEVADRAGYADQAHLSREYARLAGRSPSRLRESAYHLPG</sequence>